<dbReference type="PANTHER" id="PTHR43796">
    <property type="entry name" value="CARBOXYNORSPERMIDINE SYNTHASE"/>
    <property type="match status" value="1"/>
</dbReference>
<dbReference type="SUPFAM" id="SSF51735">
    <property type="entry name" value="NAD(P)-binding Rossmann-fold domains"/>
    <property type="match status" value="1"/>
</dbReference>
<proteinExistence type="predicted"/>
<dbReference type="EMBL" id="DQVM01000076">
    <property type="protein sequence ID" value="HIQ29699.1"/>
    <property type="molecule type" value="Genomic_DNA"/>
</dbReference>
<dbReference type="Proteomes" id="UP000608579">
    <property type="component" value="Unassembled WGS sequence"/>
</dbReference>
<dbReference type="Pfam" id="PF03435">
    <property type="entry name" value="Sacchrp_dh_NADP"/>
    <property type="match status" value="1"/>
</dbReference>
<dbReference type="AlphaFoldDB" id="A0A833E9Y7"/>
<organism evidence="3 4">
    <name type="scientific">Caldiarchaeum subterraneum</name>
    <dbReference type="NCBI Taxonomy" id="311458"/>
    <lineage>
        <taxon>Archaea</taxon>
        <taxon>Nitrososphaerota</taxon>
        <taxon>Candidatus Caldarchaeales</taxon>
        <taxon>Candidatus Caldarchaeaceae</taxon>
        <taxon>Candidatus Caldarchaeum</taxon>
    </lineage>
</organism>
<evidence type="ECO:0000313" key="3">
    <source>
        <dbReference type="EMBL" id="HIQ29699.1"/>
    </source>
</evidence>
<dbReference type="InterPro" id="IPR032095">
    <property type="entry name" value="Sacchrp_dh-like_C"/>
</dbReference>
<gene>
    <name evidence="3" type="ORF">EYH45_03945</name>
</gene>
<comment type="caution">
    <text evidence="3">The sequence shown here is derived from an EMBL/GenBank/DDBJ whole genome shotgun (WGS) entry which is preliminary data.</text>
</comment>
<feature type="domain" description="Saccharopine dehydrogenase-like C-terminal" evidence="2">
    <location>
        <begin position="129"/>
        <end position="380"/>
    </location>
</feature>
<dbReference type="InterPro" id="IPR036291">
    <property type="entry name" value="NAD(P)-bd_dom_sf"/>
</dbReference>
<dbReference type="SUPFAM" id="SSF55347">
    <property type="entry name" value="Glyceraldehyde-3-phosphate dehydrogenase-like, C-terminal domain"/>
    <property type="match status" value="1"/>
</dbReference>
<dbReference type="PANTHER" id="PTHR43796:SF2">
    <property type="entry name" value="CARBOXYNORSPERMIDINE SYNTHASE"/>
    <property type="match status" value="1"/>
</dbReference>
<evidence type="ECO:0000259" key="2">
    <source>
        <dbReference type="Pfam" id="PF16653"/>
    </source>
</evidence>
<dbReference type="Gene3D" id="3.40.50.720">
    <property type="entry name" value="NAD(P)-binding Rossmann-like Domain"/>
    <property type="match status" value="1"/>
</dbReference>
<name>A0A833E9Y7_CALS0</name>
<evidence type="ECO:0000313" key="4">
    <source>
        <dbReference type="Proteomes" id="UP000608579"/>
    </source>
</evidence>
<accession>A0A833E9Y7</accession>
<dbReference type="Pfam" id="PF16653">
    <property type="entry name" value="Sacchrp_dh_C"/>
    <property type="match status" value="1"/>
</dbReference>
<dbReference type="InterPro" id="IPR005097">
    <property type="entry name" value="Sacchrp_dh_NADP-bd"/>
</dbReference>
<sequence length="391" mass="43460">MRIAVLGGAGLTGQAAVRNLVENKKVSEILVGDINRKALDRVAKKIKSGKLTFAQVDVTDVEKTAELLRGFDVVINAVQYYFNIPVMQAALKARVNYVDHGGLYHVTLKQLELDKLFKSAGLVAVIGMGAQPGVTNVVARHAADYLDKMFSVLIRDGSRDFTEGAPPFVVTWSLQTLFDEMVMDAVIYENGELKTIPALSRCETVDFPEPIGRMDTYVTIHSEIATLPRSFRDKGLRRCDWMEGSPDLLFIKMLADIGFAESEDIEINSTKINPRKFLLTMLDKKGWVGYPEDVTPNDWEITRVIIEGERLGKPVRKIYDITIPPKPEWRMSSAQIGVGLPSSTASIMIADGEIKEKGVVPPEVCINPENLFNEIGKHGIKITEDRKEVLN</sequence>
<reference evidence="3" key="1">
    <citation type="journal article" date="2020" name="ISME J.">
        <title>Gammaproteobacteria mediating utilization of methyl-, sulfur- and petroleum organic compounds in deep ocean hydrothermal plumes.</title>
        <authorList>
            <person name="Zhou Z."/>
            <person name="Liu Y."/>
            <person name="Pan J."/>
            <person name="Cron B.R."/>
            <person name="Toner B.M."/>
            <person name="Anantharaman K."/>
            <person name="Breier J.A."/>
            <person name="Dick G.J."/>
            <person name="Li M."/>
        </authorList>
    </citation>
    <scope>NUCLEOTIDE SEQUENCE</scope>
    <source>
        <strain evidence="3">SZUA-1515</strain>
    </source>
</reference>
<evidence type="ECO:0000259" key="1">
    <source>
        <dbReference type="Pfam" id="PF03435"/>
    </source>
</evidence>
<feature type="domain" description="Saccharopine dehydrogenase NADP binding" evidence="1">
    <location>
        <begin position="4"/>
        <end position="125"/>
    </location>
</feature>
<dbReference type="Gene3D" id="3.30.360.10">
    <property type="entry name" value="Dihydrodipicolinate Reductase, domain 2"/>
    <property type="match status" value="1"/>
</dbReference>
<protein>
    <submittedName>
        <fullName evidence="3">NAD-dependent epimerase/dehydratase family protein</fullName>
    </submittedName>
</protein>